<organism evidence="1">
    <name type="scientific">Amphimedon queenslandica</name>
    <name type="common">Sponge</name>
    <dbReference type="NCBI Taxonomy" id="400682"/>
    <lineage>
        <taxon>Eukaryota</taxon>
        <taxon>Metazoa</taxon>
        <taxon>Porifera</taxon>
        <taxon>Demospongiae</taxon>
        <taxon>Heteroscleromorpha</taxon>
        <taxon>Haplosclerida</taxon>
        <taxon>Niphatidae</taxon>
        <taxon>Amphimedon</taxon>
    </lineage>
</organism>
<dbReference type="InParanoid" id="A0A1X7SNQ3"/>
<proteinExistence type="predicted"/>
<dbReference type="EnsemblMetazoa" id="Aqu2.1.03730_001">
    <property type="protein sequence ID" value="Aqu2.1.03730_001"/>
    <property type="gene ID" value="Aqu2.1.03730"/>
</dbReference>
<accession>A0A1X7SNQ3</accession>
<evidence type="ECO:0000313" key="1">
    <source>
        <dbReference type="EnsemblMetazoa" id="Aqu2.1.03730_001"/>
    </source>
</evidence>
<name>A0A1X7SNQ3_AMPQE</name>
<protein>
    <submittedName>
        <fullName evidence="1">Uncharacterized protein</fullName>
    </submittedName>
</protein>
<dbReference type="AlphaFoldDB" id="A0A1X7SNQ3"/>
<reference evidence="1" key="1">
    <citation type="submission" date="2017-05" db="UniProtKB">
        <authorList>
            <consortium name="EnsemblMetazoa"/>
        </authorList>
    </citation>
    <scope>IDENTIFICATION</scope>
</reference>
<sequence length="50" mass="5368">MIVLYLIVVRCGNAVTIKVLLNEIARIKSVAKVDSEVEKSANASVDLPGQ</sequence>